<keyword evidence="2" id="KW-1185">Reference proteome</keyword>
<organism evidence="1 2">
    <name type="scientific">Adhaeretor mobilis</name>
    <dbReference type="NCBI Taxonomy" id="1930276"/>
    <lineage>
        <taxon>Bacteria</taxon>
        <taxon>Pseudomonadati</taxon>
        <taxon>Planctomycetota</taxon>
        <taxon>Planctomycetia</taxon>
        <taxon>Pirellulales</taxon>
        <taxon>Lacipirellulaceae</taxon>
        <taxon>Adhaeretor</taxon>
    </lineage>
</organism>
<gene>
    <name evidence="1" type="ORF">HG15A2_37930</name>
</gene>
<evidence type="ECO:0000313" key="2">
    <source>
        <dbReference type="Proteomes" id="UP000319852"/>
    </source>
</evidence>
<dbReference type="AlphaFoldDB" id="A0A517N008"/>
<dbReference type="Proteomes" id="UP000319852">
    <property type="component" value="Chromosome"/>
</dbReference>
<proteinExistence type="predicted"/>
<dbReference type="KEGG" id="amob:HG15A2_37930"/>
<sequence length="142" mass="16327">MRATDLDELLRCEGCNPSNYSISASAHDAWCLDLRDGEWVVFYSERGIDSPPIYASKSEREACDFFFDKVTGEKHWHIVGFFRHESDALVLESKLTAAGVDPIRNDIPVYRKANDPRFRVFVVGKDIFRYRQLFGEPKFVSA</sequence>
<reference evidence="1 2" key="1">
    <citation type="submission" date="2019-02" db="EMBL/GenBank/DDBJ databases">
        <title>Deep-cultivation of Planctomycetes and their phenomic and genomic characterization uncovers novel biology.</title>
        <authorList>
            <person name="Wiegand S."/>
            <person name="Jogler M."/>
            <person name="Boedeker C."/>
            <person name="Pinto D."/>
            <person name="Vollmers J."/>
            <person name="Rivas-Marin E."/>
            <person name="Kohn T."/>
            <person name="Peeters S.H."/>
            <person name="Heuer A."/>
            <person name="Rast P."/>
            <person name="Oberbeckmann S."/>
            <person name="Bunk B."/>
            <person name="Jeske O."/>
            <person name="Meyerdierks A."/>
            <person name="Storesund J.E."/>
            <person name="Kallscheuer N."/>
            <person name="Luecker S."/>
            <person name="Lage O.M."/>
            <person name="Pohl T."/>
            <person name="Merkel B.J."/>
            <person name="Hornburger P."/>
            <person name="Mueller R.-W."/>
            <person name="Bruemmer F."/>
            <person name="Labrenz M."/>
            <person name="Spormann A.M."/>
            <person name="Op den Camp H."/>
            <person name="Overmann J."/>
            <person name="Amann R."/>
            <person name="Jetten M.S.M."/>
            <person name="Mascher T."/>
            <person name="Medema M.H."/>
            <person name="Devos D.P."/>
            <person name="Kaster A.-K."/>
            <person name="Ovreas L."/>
            <person name="Rohde M."/>
            <person name="Galperin M.Y."/>
            <person name="Jogler C."/>
        </authorList>
    </citation>
    <scope>NUCLEOTIDE SEQUENCE [LARGE SCALE GENOMIC DNA]</scope>
    <source>
        <strain evidence="1 2">HG15A2</strain>
    </source>
</reference>
<name>A0A517N008_9BACT</name>
<dbReference type="EMBL" id="CP036263">
    <property type="protein sequence ID" value="QDT00455.1"/>
    <property type="molecule type" value="Genomic_DNA"/>
</dbReference>
<protein>
    <submittedName>
        <fullName evidence="1">Uncharacterized protein</fullName>
    </submittedName>
</protein>
<dbReference type="OrthoDB" id="1447491at2"/>
<evidence type="ECO:0000313" key="1">
    <source>
        <dbReference type="EMBL" id="QDT00455.1"/>
    </source>
</evidence>
<accession>A0A517N008</accession>